<name>A0AAV7P2J7_PLEWA</name>
<accession>A0AAV7P2J7</accession>
<proteinExistence type="predicted"/>
<dbReference type="Proteomes" id="UP001066276">
    <property type="component" value="Chromosome 8"/>
</dbReference>
<sequence>MRTTVRTRTMVCDVHPVRGSLPVFCVQAYHSTHAHYDVLLTTSVADPSCLGRMCSVYLRVPPHQAVAGARGASAGGIRRLLLELGERVRAGVDGKNCGAATARCPTGARAASALRWSCAWGTFGAGGVVGRLLLLSCDPQAC</sequence>
<keyword evidence="2" id="KW-1185">Reference proteome</keyword>
<dbReference type="AlphaFoldDB" id="A0AAV7P2J7"/>
<dbReference type="EMBL" id="JANPWB010000012">
    <property type="protein sequence ID" value="KAJ1121442.1"/>
    <property type="molecule type" value="Genomic_DNA"/>
</dbReference>
<evidence type="ECO:0000313" key="2">
    <source>
        <dbReference type="Proteomes" id="UP001066276"/>
    </source>
</evidence>
<evidence type="ECO:0000313" key="1">
    <source>
        <dbReference type="EMBL" id="KAJ1121442.1"/>
    </source>
</evidence>
<gene>
    <name evidence="1" type="ORF">NDU88_009550</name>
</gene>
<comment type="caution">
    <text evidence="1">The sequence shown here is derived from an EMBL/GenBank/DDBJ whole genome shotgun (WGS) entry which is preliminary data.</text>
</comment>
<reference evidence="1" key="1">
    <citation type="journal article" date="2022" name="bioRxiv">
        <title>Sequencing and chromosome-scale assembly of the giantPleurodeles waltlgenome.</title>
        <authorList>
            <person name="Brown T."/>
            <person name="Elewa A."/>
            <person name="Iarovenko S."/>
            <person name="Subramanian E."/>
            <person name="Araus A.J."/>
            <person name="Petzold A."/>
            <person name="Susuki M."/>
            <person name="Suzuki K.-i.T."/>
            <person name="Hayashi T."/>
            <person name="Toyoda A."/>
            <person name="Oliveira C."/>
            <person name="Osipova E."/>
            <person name="Leigh N.D."/>
            <person name="Simon A."/>
            <person name="Yun M.H."/>
        </authorList>
    </citation>
    <scope>NUCLEOTIDE SEQUENCE</scope>
    <source>
        <strain evidence="1">20211129_DDA</strain>
        <tissue evidence="1">Liver</tissue>
    </source>
</reference>
<organism evidence="1 2">
    <name type="scientific">Pleurodeles waltl</name>
    <name type="common">Iberian ribbed newt</name>
    <dbReference type="NCBI Taxonomy" id="8319"/>
    <lineage>
        <taxon>Eukaryota</taxon>
        <taxon>Metazoa</taxon>
        <taxon>Chordata</taxon>
        <taxon>Craniata</taxon>
        <taxon>Vertebrata</taxon>
        <taxon>Euteleostomi</taxon>
        <taxon>Amphibia</taxon>
        <taxon>Batrachia</taxon>
        <taxon>Caudata</taxon>
        <taxon>Salamandroidea</taxon>
        <taxon>Salamandridae</taxon>
        <taxon>Pleurodelinae</taxon>
        <taxon>Pleurodeles</taxon>
    </lineage>
</organism>
<protein>
    <submittedName>
        <fullName evidence="1">Uncharacterized protein</fullName>
    </submittedName>
</protein>